<dbReference type="PANTHER" id="PTHR12619">
    <property type="entry name" value="RFX TRANSCRIPTION FACTOR FAMILY"/>
    <property type="match status" value="1"/>
</dbReference>
<dbReference type="Proteomes" id="UP000186922">
    <property type="component" value="Unassembled WGS sequence"/>
</dbReference>
<dbReference type="InterPro" id="IPR039779">
    <property type="entry name" value="RFX-like"/>
</dbReference>
<dbReference type="InterPro" id="IPR036388">
    <property type="entry name" value="WH-like_DNA-bd_sf"/>
</dbReference>
<dbReference type="Gene3D" id="1.10.10.10">
    <property type="entry name" value="Winged helix-like DNA-binding domain superfamily/Winged helix DNA-binding domain"/>
    <property type="match status" value="1"/>
</dbReference>
<feature type="region of interest" description="Disordered" evidence="2">
    <location>
        <begin position="164"/>
        <end position="185"/>
    </location>
</feature>
<feature type="compositionally biased region" description="Basic and acidic residues" evidence="2">
    <location>
        <begin position="252"/>
        <end position="265"/>
    </location>
</feature>
<organism evidence="4 5">
    <name type="scientific">Ramazzottius varieornatus</name>
    <name type="common">Water bear</name>
    <name type="synonym">Tardigrade</name>
    <dbReference type="NCBI Taxonomy" id="947166"/>
    <lineage>
        <taxon>Eukaryota</taxon>
        <taxon>Metazoa</taxon>
        <taxon>Ecdysozoa</taxon>
        <taxon>Tardigrada</taxon>
        <taxon>Eutardigrada</taxon>
        <taxon>Parachela</taxon>
        <taxon>Hypsibioidea</taxon>
        <taxon>Ramazzottiidae</taxon>
        <taxon>Ramazzottius</taxon>
    </lineage>
</organism>
<comment type="caution">
    <text evidence="4">The sequence shown here is derived from an EMBL/GenBank/DDBJ whole genome shotgun (WGS) entry which is preliminary data.</text>
</comment>
<name>A0A1D1VPX2_RAMVA</name>
<dbReference type="PROSITE" id="PS51526">
    <property type="entry name" value="RFX_DBD"/>
    <property type="match status" value="1"/>
</dbReference>
<feature type="compositionally biased region" description="Polar residues" evidence="2">
    <location>
        <begin position="235"/>
        <end position="244"/>
    </location>
</feature>
<evidence type="ECO:0000256" key="2">
    <source>
        <dbReference type="SAM" id="MobiDB-lite"/>
    </source>
</evidence>
<dbReference type="InterPro" id="IPR003150">
    <property type="entry name" value="DNA-bd_RFX"/>
</dbReference>
<evidence type="ECO:0000313" key="5">
    <source>
        <dbReference type="Proteomes" id="UP000186922"/>
    </source>
</evidence>
<dbReference type="GO" id="GO:0000981">
    <property type="term" value="F:DNA-binding transcription factor activity, RNA polymerase II-specific"/>
    <property type="evidence" value="ECO:0007669"/>
    <property type="project" value="TreeGrafter"/>
</dbReference>
<proteinExistence type="predicted"/>
<dbReference type="GO" id="GO:0000978">
    <property type="term" value="F:RNA polymerase II cis-regulatory region sequence-specific DNA binding"/>
    <property type="evidence" value="ECO:0007669"/>
    <property type="project" value="TreeGrafter"/>
</dbReference>
<dbReference type="Pfam" id="PF02257">
    <property type="entry name" value="RFX_DNA_binding"/>
    <property type="match status" value="1"/>
</dbReference>
<sequence length="1041" mass="115441">MADYNGCDPNVALPHGPWGNGAQLHNYSSDSAVFSYGGHLFESLGEPSSYASTDDQLHFGAELEYLDLDTVHGTQQSSALSNNFQIDDSSAGITYLNSWSPVANVGDGVDHVLQGTSSANTTYVEEQSLQLDESCLSNAVDESYASLFGNSIVIGENDMSVESQSSLGISNQDENSLQDRTYGADPLDGLDDFRALLEAAERDENYQNPRGPSSQLQHSHSLPSIQVLASHAQPSTILQSTPHPSSKKFSTKVRDKDENMARDDTAVPAKVRKRASNQLRVATTPNKIKYPMPERRRPKPKEPEPVRFTDDNVVPGLSNEVGLGVVPKYRAKNRLRSIIKRKPGTQDTDLMSNNVEILGGRVDKQTLAWLRENFEEQTGQIMRREFLYERYLEFCQLTGREAMNAACVGKVVRTVFQGLSTRRLGRRGGSKYHYVNLQVVENSPFASLRQTLGNAQKTGRKTKKQKTSSSSWADGFKVSQDDASVVEESSVVNLATAKVWAKNQKKLEAVELDFVTSGLSDEERSRRNIQQLAANCLGEMNEALEDVRVIPPSLADENNWRMSVPFEEIVSEKISVKDLIRFLSFFRIHIGMLSALMTRLNLHCIPGIINNFWKLREPSLQIPPEDDLVKFYAILHSAHVQEFIRRTMTHLLENVYQFLLPAKYASISDHLRAVLRDLASKFDMWMVSATESLPDGARDALISSVFGFCRVIETVLDLSANVENMSLLERQKSSRPPLIAALESLTINGCLMTANIAHEDRAYAQACISKLRALPDGRNMAESWDAWLTESLQQRSDNVELNAPSDTIQPEQLLAWRIHSLDGFSMAWGRLMLELEAAVRFPGCVSSGPSYGIIRFIRDSVAFAVDTEKARLHGKSLIALNAAAVSHSVIALVRNTTSFCDYTLEHYIQCGIPIPLVDSNSVDFFSSVPEVASLIRTDLTAVEAHLTSLHSPRSRKKVSVIINCPTVRQVPATSPPVISIMPVSSVSEDSQEPVEEPLEEQHIPVPESLPAEPELPSLSNRAALRATKRGPRRTVAPRIKL</sequence>
<feature type="region of interest" description="Disordered" evidence="2">
    <location>
        <begin position="235"/>
        <end position="265"/>
    </location>
</feature>
<feature type="region of interest" description="Disordered" evidence="2">
    <location>
        <begin position="454"/>
        <end position="474"/>
    </location>
</feature>
<feature type="compositionally biased region" description="Polar residues" evidence="2">
    <location>
        <begin position="164"/>
        <end position="179"/>
    </location>
</feature>
<accession>A0A1D1VPX2</accession>
<keyword evidence="1" id="KW-0238">DNA-binding</keyword>
<evidence type="ECO:0000256" key="1">
    <source>
        <dbReference type="ARBA" id="ARBA00023125"/>
    </source>
</evidence>
<protein>
    <recommendedName>
        <fullName evidence="3">RFX-type winged-helix domain-containing protein</fullName>
    </recommendedName>
</protein>
<feature type="region of interest" description="Disordered" evidence="2">
    <location>
        <begin position="289"/>
        <end position="313"/>
    </location>
</feature>
<dbReference type="SUPFAM" id="SSF46785">
    <property type="entry name" value="Winged helix' DNA-binding domain"/>
    <property type="match status" value="1"/>
</dbReference>
<feature type="compositionally biased region" description="Low complexity" evidence="2">
    <location>
        <begin position="1004"/>
        <end position="1019"/>
    </location>
</feature>
<dbReference type="OrthoDB" id="10464281at2759"/>
<dbReference type="Pfam" id="PF25340">
    <property type="entry name" value="BCD_RFX"/>
    <property type="match status" value="1"/>
</dbReference>
<evidence type="ECO:0000259" key="3">
    <source>
        <dbReference type="PROSITE" id="PS51526"/>
    </source>
</evidence>
<gene>
    <name evidence="4" type="primary">RvY_11425-1</name>
    <name evidence="4" type="synonym">RvY_11425.1</name>
    <name evidence="4" type="ORF">RvY_11425</name>
</gene>
<dbReference type="EMBL" id="BDGG01000006">
    <property type="protein sequence ID" value="GAV00599.1"/>
    <property type="molecule type" value="Genomic_DNA"/>
</dbReference>
<dbReference type="InterPro" id="IPR057321">
    <property type="entry name" value="RFX1-4/6/8-like_BCD"/>
</dbReference>
<keyword evidence="5" id="KW-1185">Reference proteome</keyword>
<dbReference type="AlphaFoldDB" id="A0A1D1VPX2"/>
<feature type="domain" description="RFX-type winged-helix" evidence="3">
    <location>
        <begin position="366"/>
        <end position="441"/>
    </location>
</feature>
<feature type="compositionally biased region" description="Acidic residues" evidence="2">
    <location>
        <begin position="989"/>
        <end position="998"/>
    </location>
</feature>
<evidence type="ECO:0000313" key="4">
    <source>
        <dbReference type="EMBL" id="GAV00599.1"/>
    </source>
</evidence>
<reference evidence="4 5" key="1">
    <citation type="journal article" date="2016" name="Nat. Commun.">
        <title>Extremotolerant tardigrade genome and improved radiotolerance of human cultured cells by tardigrade-unique protein.</title>
        <authorList>
            <person name="Hashimoto T."/>
            <person name="Horikawa D.D."/>
            <person name="Saito Y."/>
            <person name="Kuwahara H."/>
            <person name="Kozuka-Hata H."/>
            <person name="Shin-I T."/>
            <person name="Minakuchi Y."/>
            <person name="Ohishi K."/>
            <person name="Motoyama A."/>
            <person name="Aizu T."/>
            <person name="Enomoto A."/>
            <person name="Kondo K."/>
            <person name="Tanaka S."/>
            <person name="Hara Y."/>
            <person name="Koshikawa S."/>
            <person name="Sagara H."/>
            <person name="Miura T."/>
            <person name="Yokobori S."/>
            <person name="Miyagawa K."/>
            <person name="Suzuki Y."/>
            <person name="Kubo T."/>
            <person name="Oyama M."/>
            <person name="Kohara Y."/>
            <person name="Fujiyama A."/>
            <person name="Arakawa K."/>
            <person name="Katayama T."/>
            <person name="Toyoda A."/>
            <person name="Kunieda T."/>
        </authorList>
    </citation>
    <scope>NUCLEOTIDE SEQUENCE [LARGE SCALE GENOMIC DNA]</scope>
    <source>
        <strain evidence="4 5">YOKOZUNA-1</strain>
    </source>
</reference>
<feature type="compositionally biased region" description="Basic and acidic residues" evidence="2">
    <location>
        <begin position="292"/>
        <end position="310"/>
    </location>
</feature>
<dbReference type="InterPro" id="IPR036390">
    <property type="entry name" value="WH_DNA-bd_sf"/>
</dbReference>
<dbReference type="PANTHER" id="PTHR12619:SF33">
    <property type="entry name" value="RFX, ISOFORM H"/>
    <property type="match status" value="1"/>
</dbReference>
<dbReference type="STRING" id="947166.A0A1D1VPX2"/>
<feature type="region of interest" description="Disordered" evidence="2">
    <location>
        <begin position="985"/>
        <end position="1041"/>
    </location>
</feature>